<sequence length="57" mass="6305">MLRFERVYLMLGRNNATRAMGVFAKLNTPIALVALILDDEVATINSEIGPCDKRGLI</sequence>
<evidence type="ECO:0000313" key="2">
    <source>
        <dbReference type="Proteomes" id="UP000612362"/>
    </source>
</evidence>
<protein>
    <submittedName>
        <fullName evidence="1">Uncharacterized protein</fullName>
    </submittedName>
</protein>
<name>A0A8J3I8L9_9CHLR</name>
<dbReference type="AlphaFoldDB" id="A0A8J3I8L9"/>
<evidence type="ECO:0000313" key="1">
    <source>
        <dbReference type="EMBL" id="GHO46689.1"/>
    </source>
</evidence>
<dbReference type="Proteomes" id="UP000612362">
    <property type="component" value="Unassembled WGS sequence"/>
</dbReference>
<proteinExistence type="predicted"/>
<organism evidence="1 2">
    <name type="scientific">Ktedonospora formicarum</name>
    <dbReference type="NCBI Taxonomy" id="2778364"/>
    <lineage>
        <taxon>Bacteria</taxon>
        <taxon>Bacillati</taxon>
        <taxon>Chloroflexota</taxon>
        <taxon>Ktedonobacteria</taxon>
        <taxon>Ktedonobacterales</taxon>
        <taxon>Ktedonobacteraceae</taxon>
        <taxon>Ktedonospora</taxon>
    </lineage>
</organism>
<reference evidence="1" key="1">
    <citation type="submission" date="2020-10" db="EMBL/GenBank/DDBJ databases">
        <title>Taxonomic study of unclassified bacteria belonging to the class Ktedonobacteria.</title>
        <authorList>
            <person name="Yabe S."/>
            <person name="Wang C.M."/>
            <person name="Zheng Y."/>
            <person name="Sakai Y."/>
            <person name="Cavaletti L."/>
            <person name="Monciardini P."/>
            <person name="Donadio S."/>
        </authorList>
    </citation>
    <scope>NUCLEOTIDE SEQUENCE</scope>
    <source>
        <strain evidence="1">SOSP1-1</strain>
    </source>
</reference>
<keyword evidence="2" id="KW-1185">Reference proteome</keyword>
<dbReference type="EMBL" id="BNJF01000002">
    <property type="protein sequence ID" value="GHO46689.1"/>
    <property type="molecule type" value="Genomic_DNA"/>
</dbReference>
<accession>A0A8J3I8L9</accession>
<comment type="caution">
    <text evidence="1">The sequence shown here is derived from an EMBL/GenBank/DDBJ whole genome shotgun (WGS) entry which is preliminary data.</text>
</comment>
<gene>
    <name evidence="1" type="ORF">KSX_48520</name>
</gene>